<reference evidence="1 2" key="1">
    <citation type="journal article" date="2012" name="Stand. Genomic Sci.">
        <title>Complete genome sequence of Terriglobus saanensis type strain SP1PR4(T), an Acidobacteria from tundra soil.</title>
        <authorList>
            <person name="Rawat S.R."/>
            <person name="Mannisto M.K."/>
            <person name="Starovoytov V."/>
            <person name="Goodwin L."/>
            <person name="Nolan M."/>
            <person name="Hauser L."/>
            <person name="Land M."/>
            <person name="Davenport K.W."/>
            <person name="Woyke T."/>
            <person name="Haggblom M.M."/>
        </authorList>
    </citation>
    <scope>NUCLEOTIDE SEQUENCE</scope>
    <source>
        <strain evidence="2">ATCC BAA-1853 / DSM 23119 / SP1PR4</strain>
    </source>
</reference>
<name>E8V8A1_TERSS</name>
<dbReference type="AlphaFoldDB" id="E8V8A1"/>
<dbReference type="KEGG" id="tsa:AciPR4_0971"/>
<keyword evidence="2" id="KW-1185">Reference proteome</keyword>
<gene>
    <name evidence="1" type="ordered locus">AciPR4_0971</name>
</gene>
<sequence>MQTILFKCMWCNHVWPVPDILADRAATCPQCAAASGPEGFPYLVPPNTEVGSVD</sequence>
<dbReference type="HOGENOM" id="CLU_3048897_0_0_0"/>
<organism evidence="1 2">
    <name type="scientific">Terriglobus saanensis (strain ATCC BAA-1853 / DSM 23119 / SP1PR4)</name>
    <dbReference type="NCBI Taxonomy" id="401053"/>
    <lineage>
        <taxon>Bacteria</taxon>
        <taxon>Pseudomonadati</taxon>
        <taxon>Acidobacteriota</taxon>
        <taxon>Terriglobia</taxon>
        <taxon>Terriglobales</taxon>
        <taxon>Acidobacteriaceae</taxon>
        <taxon>Terriglobus</taxon>
    </lineage>
</organism>
<dbReference type="EMBL" id="CP002467">
    <property type="protein sequence ID" value="ADV81804.1"/>
    <property type="molecule type" value="Genomic_DNA"/>
</dbReference>
<dbReference type="STRING" id="401053.AciPR4_0971"/>
<evidence type="ECO:0000313" key="1">
    <source>
        <dbReference type="EMBL" id="ADV81804.1"/>
    </source>
</evidence>
<proteinExistence type="predicted"/>
<protein>
    <submittedName>
        <fullName evidence="1">Uncharacterized protein</fullName>
    </submittedName>
</protein>
<accession>E8V8A1</accession>
<dbReference type="Proteomes" id="UP000006844">
    <property type="component" value="Chromosome"/>
</dbReference>
<evidence type="ECO:0000313" key="2">
    <source>
        <dbReference type="Proteomes" id="UP000006844"/>
    </source>
</evidence>